<gene>
    <name evidence="9" type="ORF">FHS09_000293</name>
</gene>
<dbReference type="GO" id="GO:0016020">
    <property type="term" value="C:membrane"/>
    <property type="evidence" value="ECO:0007669"/>
    <property type="project" value="UniProtKB-SubCell"/>
</dbReference>
<reference evidence="9 10" key="1">
    <citation type="submission" date="2020-08" db="EMBL/GenBank/DDBJ databases">
        <title>Genomic Encyclopedia of Type Strains, Phase III (KMG-III): the genomes of soil and plant-associated and newly described type strains.</title>
        <authorList>
            <person name="Whitman W."/>
        </authorList>
    </citation>
    <scope>NUCLEOTIDE SEQUENCE [LARGE SCALE GENOMIC DNA]</scope>
    <source>
        <strain evidence="9 10">CECT 8799</strain>
    </source>
</reference>
<dbReference type="Proteomes" id="UP000535937">
    <property type="component" value="Unassembled WGS sequence"/>
</dbReference>
<dbReference type="PRINTS" id="PR00727">
    <property type="entry name" value="LEADERPTASE"/>
</dbReference>
<feature type="domain" description="Peptidase S26" evidence="8">
    <location>
        <begin position="39"/>
        <end position="173"/>
    </location>
</feature>
<keyword evidence="6 7" id="KW-0378">Hydrolase</keyword>
<name>A0A7W4W862_9GAMM</name>
<dbReference type="InterPro" id="IPR019533">
    <property type="entry name" value="Peptidase_S26"/>
</dbReference>
<dbReference type="PROSITE" id="PS00501">
    <property type="entry name" value="SPASE_I_1"/>
    <property type="match status" value="1"/>
</dbReference>
<evidence type="ECO:0000256" key="6">
    <source>
        <dbReference type="ARBA" id="ARBA00022801"/>
    </source>
</evidence>
<evidence type="ECO:0000313" key="9">
    <source>
        <dbReference type="EMBL" id="MBB3059492.1"/>
    </source>
</evidence>
<accession>A0A7W4W862</accession>
<dbReference type="AlphaFoldDB" id="A0A7W4W862"/>
<dbReference type="Pfam" id="PF10502">
    <property type="entry name" value="Peptidase_S26"/>
    <property type="match status" value="1"/>
</dbReference>
<evidence type="ECO:0000256" key="7">
    <source>
        <dbReference type="RuleBase" id="RU362042"/>
    </source>
</evidence>
<protein>
    <recommendedName>
        <fullName evidence="4 7">Signal peptidase I</fullName>
        <ecNumber evidence="3 7">3.4.21.89</ecNumber>
    </recommendedName>
</protein>
<dbReference type="InterPro" id="IPR019756">
    <property type="entry name" value="Pept_S26A_signal_pept_1_Ser-AS"/>
</dbReference>
<dbReference type="Gene3D" id="2.10.109.10">
    <property type="entry name" value="Umud Fragment, subunit A"/>
    <property type="match status" value="1"/>
</dbReference>
<dbReference type="PANTHER" id="PTHR43390:SF1">
    <property type="entry name" value="CHLOROPLAST PROCESSING PEPTIDASE"/>
    <property type="match status" value="1"/>
</dbReference>
<sequence>MKKLPIFLIGATGVIALTVYLINPFGTATLDPRARIWGIMYYHIPSASMMPTLNPGDYILVKTFAYANTMPEIGDIVVYKPPQLNVPFIGRVMARPGDNISVQDSIAIVNGQRQEENYILKPEGVCYIRDFPETTVPDEALFIVGDNRCNSRDSRMFGTVSQNNLIGKVSYIWDSSDKD</sequence>
<evidence type="ECO:0000313" key="10">
    <source>
        <dbReference type="Proteomes" id="UP000535937"/>
    </source>
</evidence>
<dbReference type="SUPFAM" id="SSF51306">
    <property type="entry name" value="LexA/Signal peptidase"/>
    <property type="match status" value="1"/>
</dbReference>
<keyword evidence="10" id="KW-1185">Reference proteome</keyword>
<dbReference type="CDD" id="cd06530">
    <property type="entry name" value="S26_SPase_I"/>
    <property type="match status" value="1"/>
</dbReference>
<comment type="caution">
    <text evidence="9">The sequence shown here is derived from an EMBL/GenBank/DDBJ whole genome shotgun (WGS) entry which is preliminary data.</text>
</comment>
<dbReference type="EMBL" id="JACHWZ010000001">
    <property type="protein sequence ID" value="MBB3059492.1"/>
    <property type="molecule type" value="Genomic_DNA"/>
</dbReference>
<dbReference type="InterPro" id="IPR036286">
    <property type="entry name" value="LexA/Signal_pep-like_sf"/>
</dbReference>
<proteinExistence type="inferred from homology"/>
<dbReference type="InterPro" id="IPR000223">
    <property type="entry name" value="Pept_S26A_signal_pept_1"/>
</dbReference>
<organism evidence="9 10">
    <name type="scientific">Microbulbifer rhizosphaerae</name>
    <dbReference type="NCBI Taxonomy" id="1562603"/>
    <lineage>
        <taxon>Bacteria</taxon>
        <taxon>Pseudomonadati</taxon>
        <taxon>Pseudomonadota</taxon>
        <taxon>Gammaproteobacteria</taxon>
        <taxon>Cellvibrionales</taxon>
        <taxon>Microbulbiferaceae</taxon>
        <taxon>Microbulbifer</taxon>
    </lineage>
</organism>
<evidence type="ECO:0000256" key="1">
    <source>
        <dbReference type="ARBA" id="ARBA00000677"/>
    </source>
</evidence>
<dbReference type="InterPro" id="IPR019758">
    <property type="entry name" value="Pept_S26A_signal_pept_1_CS"/>
</dbReference>
<evidence type="ECO:0000259" key="8">
    <source>
        <dbReference type="Pfam" id="PF10502"/>
    </source>
</evidence>
<dbReference type="GO" id="GO:0009003">
    <property type="term" value="F:signal peptidase activity"/>
    <property type="evidence" value="ECO:0007669"/>
    <property type="project" value="UniProtKB-EC"/>
</dbReference>
<evidence type="ECO:0000256" key="2">
    <source>
        <dbReference type="ARBA" id="ARBA00009370"/>
    </source>
</evidence>
<dbReference type="PANTHER" id="PTHR43390">
    <property type="entry name" value="SIGNAL PEPTIDASE I"/>
    <property type="match status" value="1"/>
</dbReference>
<dbReference type="NCBIfam" id="TIGR02227">
    <property type="entry name" value="sigpep_I_bact"/>
    <property type="match status" value="1"/>
</dbReference>
<comment type="subcellular location">
    <subcellularLocation>
        <location evidence="7">Membrane</location>
        <topology evidence="7">Multi-pass membrane protein</topology>
    </subcellularLocation>
</comment>
<dbReference type="GO" id="GO:0004252">
    <property type="term" value="F:serine-type endopeptidase activity"/>
    <property type="evidence" value="ECO:0007669"/>
    <property type="project" value="InterPro"/>
</dbReference>
<evidence type="ECO:0000256" key="5">
    <source>
        <dbReference type="ARBA" id="ARBA00022670"/>
    </source>
</evidence>
<dbReference type="PROSITE" id="PS00761">
    <property type="entry name" value="SPASE_I_3"/>
    <property type="match status" value="1"/>
</dbReference>
<keyword evidence="5 7" id="KW-0645">Protease</keyword>
<comment type="similarity">
    <text evidence="2 7">Belongs to the peptidase S26 family.</text>
</comment>
<dbReference type="EC" id="3.4.21.89" evidence="3 7"/>
<evidence type="ECO:0000256" key="4">
    <source>
        <dbReference type="ARBA" id="ARBA00019232"/>
    </source>
</evidence>
<comment type="catalytic activity">
    <reaction evidence="1 7">
        <text>Cleavage of hydrophobic, N-terminal signal or leader sequences from secreted and periplasmic proteins.</text>
        <dbReference type="EC" id="3.4.21.89"/>
    </reaction>
</comment>
<dbReference type="GO" id="GO:0006465">
    <property type="term" value="P:signal peptide processing"/>
    <property type="evidence" value="ECO:0007669"/>
    <property type="project" value="InterPro"/>
</dbReference>
<dbReference type="RefSeq" id="WP_183455921.1">
    <property type="nucleotide sequence ID" value="NZ_JACHWZ010000001.1"/>
</dbReference>
<evidence type="ECO:0000256" key="3">
    <source>
        <dbReference type="ARBA" id="ARBA00013208"/>
    </source>
</evidence>